<dbReference type="Gene3D" id="3.90.1150.10">
    <property type="entry name" value="Aspartate Aminotransferase, domain 1"/>
    <property type="match status" value="1"/>
</dbReference>
<dbReference type="Gene3D" id="3.40.640.10">
    <property type="entry name" value="Type I PLP-dependent aspartate aminotransferase-like (Major domain)"/>
    <property type="match status" value="1"/>
</dbReference>
<dbReference type="GO" id="GO:0030170">
    <property type="term" value="F:pyridoxal phosphate binding"/>
    <property type="evidence" value="ECO:0007669"/>
    <property type="project" value="InterPro"/>
</dbReference>
<keyword evidence="4 7" id="KW-0032">Aminotransferase</keyword>
<dbReference type="InterPro" id="IPR015421">
    <property type="entry name" value="PyrdxlP-dep_Trfase_major"/>
</dbReference>
<comment type="subunit">
    <text evidence="3">Homodimer.</text>
</comment>
<dbReference type="SUPFAM" id="SSF53383">
    <property type="entry name" value="PLP-dependent transferases"/>
    <property type="match status" value="1"/>
</dbReference>
<organism evidence="9 10">
    <name type="scientific">Rubrimonas cliftonensis</name>
    <dbReference type="NCBI Taxonomy" id="89524"/>
    <lineage>
        <taxon>Bacteria</taxon>
        <taxon>Pseudomonadati</taxon>
        <taxon>Pseudomonadota</taxon>
        <taxon>Alphaproteobacteria</taxon>
        <taxon>Rhodobacterales</taxon>
        <taxon>Paracoccaceae</taxon>
        <taxon>Rubrimonas</taxon>
    </lineage>
</organism>
<dbReference type="InterPro" id="IPR000796">
    <property type="entry name" value="Asp_trans"/>
</dbReference>
<keyword evidence="6" id="KW-0663">Pyridoxal phosphate</keyword>
<evidence type="ECO:0000256" key="6">
    <source>
        <dbReference type="ARBA" id="ARBA00022898"/>
    </source>
</evidence>
<dbReference type="STRING" id="89524.SAMN05444370_101532"/>
<evidence type="ECO:0000259" key="8">
    <source>
        <dbReference type="Pfam" id="PF00155"/>
    </source>
</evidence>
<evidence type="ECO:0000256" key="4">
    <source>
        <dbReference type="ARBA" id="ARBA00022576"/>
    </source>
</evidence>
<evidence type="ECO:0000256" key="2">
    <source>
        <dbReference type="ARBA" id="ARBA00007441"/>
    </source>
</evidence>
<dbReference type="GO" id="GO:0042802">
    <property type="term" value="F:identical protein binding"/>
    <property type="evidence" value="ECO:0007669"/>
    <property type="project" value="TreeGrafter"/>
</dbReference>
<dbReference type="PRINTS" id="PR00799">
    <property type="entry name" value="TRANSAMINASE"/>
</dbReference>
<dbReference type="InterPro" id="IPR004838">
    <property type="entry name" value="NHTrfase_class1_PyrdxlP-BS"/>
</dbReference>
<evidence type="ECO:0000256" key="3">
    <source>
        <dbReference type="ARBA" id="ARBA00011738"/>
    </source>
</evidence>
<dbReference type="PANTHER" id="PTHR11879:SF22">
    <property type="entry name" value="ASPARTATE AMINOTRANSFERASE, MITOCHONDRIAL"/>
    <property type="match status" value="1"/>
</dbReference>
<dbReference type="CDD" id="cd00609">
    <property type="entry name" value="AAT_like"/>
    <property type="match status" value="1"/>
</dbReference>
<reference evidence="9 10" key="1">
    <citation type="submission" date="2016-10" db="EMBL/GenBank/DDBJ databases">
        <authorList>
            <person name="de Groot N.N."/>
        </authorList>
    </citation>
    <scope>NUCLEOTIDE SEQUENCE [LARGE SCALE GENOMIC DNA]</scope>
    <source>
        <strain evidence="9 10">DSM 15345</strain>
    </source>
</reference>
<dbReference type="Pfam" id="PF00155">
    <property type="entry name" value="Aminotran_1_2"/>
    <property type="match status" value="1"/>
</dbReference>
<dbReference type="RefSeq" id="WP_093248064.1">
    <property type="nucleotide sequence ID" value="NZ_FNQM01000001.1"/>
</dbReference>
<dbReference type="InterPro" id="IPR015424">
    <property type="entry name" value="PyrdxlP-dep_Trfase"/>
</dbReference>
<feature type="domain" description="Aminotransferase class I/classII large" evidence="8">
    <location>
        <begin position="28"/>
        <end position="389"/>
    </location>
</feature>
<evidence type="ECO:0000313" key="9">
    <source>
        <dbReference type="EMBL" id="SDZ82392.1"/>
    </source>
</evidence>
<dbReference type="GO" id="GO:0004069">
    <property type="term" value="F:L-aspartate:2-oxoglutarate aminotransferase activity"/>
    <property type="evidence" value="ECO:0007669"/>
    <property type="project" value="TreeGrafter"/>
</dbReference>
<evidence type="ECO:0000313" key="10">
    <source>
        <dbReference type="Proteomes" id="UP000198703"/>
    </source>
</evidence>
<comment type="cofactor">
    <cofactor evidence="1 7">
        <name>pyridoxal 5'-phosphate</name>
        <dbReference type="ChEBI" id="CHEBI:597326"/>
    </cofactor>
</comment>
<evidence type="ECO:0000256" key="5">
    <source>
        <dbReference type="ARBA" id="ARBA00022679"/>
    </source>
</evidence>
<dbReference type="Proteomes" id="UP000198703">
    <property type="component" value="Unassembled WGS sequence"/>
</dbReference>
<proteinExistence type="inferred from homology"/>
<dbReference type="NCBIfam" id="NF006719">
    <property type="entry name" value="PRK09257.1"/>
    <property type="match status" value="1"/>
</dbReference>
<gene>
    <name evidence="9" type="ORF">SAMN05444370_101532</name>
</gene>
<protein>
    <recommendedName>
        <fullName evidence="7">Aminotransferase</fullName>
        <ecNumber evidence="7">2.6.1.-</ecNumber>
    </recommendedName>
</protein>
<accession>A0A1H3W7S2</accession>
<dbReference type="EC" id="2.6.1.-" evidence="7"/>
<dbReference type="PROSITE" id="PS00105">
    <property type="entry name" value="AA_TRANSFER_CLASS_1"/>
    <property type="match status" value="1"/>
</dbReference>
<name>A0A1H3W7S2_9RHOB</name>
<dbReference type="InterPro" id="IPR015422">
    <property type="entry name" value="PyrdxlP-dep_Trfase_small"/>
</dbReference>
<evidence type="ECO:0000256" key="7">
    <source>
        <dbReference type="RuleBase" id="RU000481"/>
    </source>
</evidence>
<dbReference type="GO" id="GO:0033585">
    <property type="term" value="P:L-phenylalanine biosynthetic process from chorismate via phenylpyruvate"/>
    <property type="evidence" value="ECO:0007669"/>
    <property type="project" value="TreeGrafter"/>
</dbReference>
<comment type="similarity">
    <text evidence="2 7">Belongs to the class-I pyridoxal-phosphate-dependent aminotransferase family.</text>
</comment>
<dbReference type="PANTHER" id="PTHR11879">
    <property type="entry name" value="ASPARTATE AMINOTRANSFERASE"/>
    <property type="match status" value="1"/>
</dbReference>
<sequence>MFETLHPSKPDQIMALNAAFRADPREAKLDLGVGVYKDEAGRTPILRAVKAAERRLVETQATKAYLSPAGDPAFCAAMVALAFGADAPNDRIAAVQTVGGTGAVRILCDLVARAERGATVWLPDPTWPNHPAIAKQAGLGFRTYTYFDPATVGVAWEAMRAALSEAGPGDVVLLHGCCHNPTGADLTPEQWREIAALAVDRGFTPFLDLAYQGFGDGLEPDATGLRILAAAVPEMLVALSCSKNFALYRDRVGCAAVLAAAPAAADLAGDNLRALARVTYSMPADHGAAVVSTILGDAALREDWTAELDAMRARILTLRTDLAAALRERLNDDGFDFISRHRGMFSLTGLSAEIVERMRAEHGVYLVGDGRMNVAGLNAAGVRRFADALAAVRG</sequence>
<evidence type="ECO:0000256" key="1">
    <source>
        <dbReference type="ARBA" id="ARBA00001933"/>
    </source>
</evidence>
<dbReference type="InterPro" id="IPR004839">
    <property type="entry name" value="Aminotransferase_I/II_large"/>
</dbReference>
<dbReference type="GO" id="GO:0005829">
    <property type="term" value="C:cytosol"/>
    <property type="evidence" value="ECO:0007669"/>
    <property type="project" value="TreeGrafter"/>
</dbReference>
<dbReference type="OrthoDB" id="9766445at2"/>
<keyword evidence="5 7" id="KW-0808">Transferase</keyword>
<keyword evidence="10" id="KW-1185">Reference proteome</keyword>
<dbReference type="GO" id="GO:0004838">
    <property type="term" value="F:L-tyrosine-2-oxoglutarate transaminase activity"/>
    <property type="evidence" value="ECO:0007669"/>
    <property type="project" value="TreeGrafter"/>
</dbReference>
<dbReference type="EMBL" id="FNQM01000001">
    <property type="protein sequence ID" value="SDZ82392.1"/>
    <property type="molecule type" value="Genomic_DNA"/>
</dbReference>
<dbReference type="AlphaFoldDB" id="A0A1H3W7S2"/>